<dbReference type="SUPFAM" id="SSF53955">
    <property type="entry name" value="Lysozyme-like"/>
    <property type="match status" value="1"/>
</dbReference>
<feature type="compositionally biased region" description="Polar residues" evidence="1">
    <location>
        <begin position="184"/>
        <end position="196"/>
    </location>
</feature>
<evidence type="ECO:0000259" key="3">
    <source>
        <dbReference type="Pfam" id="PF01464"/>
    </source>
</evidence>
<keyword evidence="2" id="KW-0732">Signal</keyword>
<evidence type="ECO:0000313" key="4">
    <source>
        <dbReference type="EMBL" id="MBK5071618.1"/>
    </source>
</evidence>
<feature type="region of interest" description="Disordered" evidence="1">
    <location>
        <begin position="184"/>
        <end position="210"/>
    </location>
</feature>
<accession>A0A9D7AF84</accession>
<dbReference type="Pfam" id="PF01464">
    <property type="entry name" value="SLT"/>
    <property type="match status" value="1"/>
</dbReference>
<feature type="signal peptide" evidence="2">
    <location>
        <begin position="1"/>
        <end position="21"/>
    </location>
</feature>
<proteinExistence type="predicted"/>
<gene>
    <name evidence="5" type="ORF">I2492_01135</name>
    <name evidence="4" type="ORF">I2493_01135</name>
</gene>
<dbReference type="Proteomes" id="UP000807542">
    <property type="component" value="Unassembled WGS sequence"/>
</dbReference>
<dbReference type="InterPro" id="IPR008258">
    <property type="entry name" value="Transglycosylase_SLT_dom_1"/>
</dbReference>
<feature type="chain" id="PRO_5039106293" evidence="2">
    <location>
        <begin position="22"/>
        <end position="238"/>
    </location>
</feature>
<comment type="caution">
    <text evidence="5">The sequence shown here is derived from an EMBL/GenBank/DDBJ whole genome shotgun (WGS) entry which is preliminary data.</text>
</comment>
<dbReference type="EMBL" id="JADRCQ010000001">
    <property type="protein sequence ID" value="MBK5071618.1"/>
    <property type="molecule type" value="Genomic_DNA"/>
</dbReference>
<evidence type="ECO:0000256" key="2">
    <source>
        <dbReference type="SAM" id="SignalP"/>
    </source>
</evidence>
<dbReference type="EMBL" id="JADRCP010000001">
    <property type="protein sequence ID" value="MBK5174927.1"/>
    <property type="molecule type" value="Genomic_DNA"/>
</dbReference>
<feature type="compositionally biased region" description="Basic and acidic residues" evidence="1">
    <location>
        <begin position="197"/>
        <end position="207"/>
    </location>
</feature>
<evidence type="ECO:0000313" key="6">
    <source>
        <dbReference type="Proteomes" id="UP000807542"/>
    </source>
</evidence>
<evidence type="ECO:0000313" key="5">
    <source>
        <dbReference type="EMBL" id="MBK5174927.1"/>
    </source>
</evidence>
<keyword evidence="7" id="KW-1185">Reference proteome</keyword>
<sequence length="238" mass="26146">MFNASLNFLLGTVWLSATAQAATFEQLAQRCAPGVHPTTLQKIVAVESSHNPFAIGVVNGAVRQPKTLIDAVATANRLHRQGYNFSLGLAQINRYNLAKYGESYQSIFEPCRNLKTGAAILTDCYQRAKTRYPDSQQALRAALSCYYSGNFTRGFKPEGGKSYVQRVVEAKADPQIIVPAIEGSHSTMASPAPSTRTKPEKPRRTAEHPPAVKWIDQYMTSEKSKAAVQPPSSFVTFY</sequence>
<dbReference type="Proteomes" id="UP001296969">
    <property type="component" value="Unassembled WGS sequence"/>
</dbReference>
<protein>
    <submittedName>
        <fullName evidence="5">Lytic transglycosylase domain-containing protein</fullName>
    </submittedName>
</protein>
<evidence type="ECO:0000256" key="1">
    <source>
        <dbReference type="SAM" id="MobiDB-lite"/>
    </source>
</evidence>
<feature type="domain" description="Transglycosylase SLT" evidence="3">
    <location>
        <begin position="30"/>
        <end position="150"/>
    </location>
</feature>
<organism evidence="5 6">
    <name type="scientific">Limnobaculum xujianqingii</name>
    <dbReference type="NCBI Taxonomy" id="2738837"/>
    <lineage>
        <taxon>Bacteria</taxon>
        <taxon>Pseudomonadati</taxon>
        <taxon>Pseudomonadota</taxon>
        <taxon>Gammaproteobacteria</taxon>
        <taxon>Enterobacterales</taxon>
        <taxon>Budviciaceae</taxon>
        <taxon>Limnobaculum</taxon>
    </lineage>
</organism>
<dbReference type="InterPro" id="IPR023346">
    <property type="entry name" value="Lysozyme-like_dom_sf"/>
</dbReference>
<dbReference type="Gene3D" id="1.10.530.10">
    <property type="match status" value="1"/>
</dbReference>
<name>A0A9D7AF84_9GAMM</name>
<evidence type="ECO:0000313" key="7">
    <source>
        <dbReference type="Proteomes" id="UP001296969"/>
    </source>
</evidence>
<dbReference type="RefSeq" id="WP_228396953.1">
    <property type="nucleotide sequence ID" value="NZ_JADRCP010000001.1"/>
</dbReference>
<reference evidence="5 7" key="1">
    <citation type="submission" date="2020-11" db="EMBL/GenBank/DDBJ databases">
        <title>Insectihabitans protaetiae gen. nov. sp. nov. and Insectihabitans allomyrinae sp. nov., isolated from larvae of Protaetia brevitarsis seulensis and Allomyrina dichotoma, respectively.</title>
        <authorList>
            <person name="Lee S.D."/>
            <person name="Byeon Y.-S."/>
            <person name="Kim S.-M."/>
            <person name="Yang H.L."/>
            <person name="Kim I.S."/>
        </authorList>
    </citation>
    <scope>NUCLEOTIDE SEQUENCE</scope>
    <source>
        <strain evidence="5">CWB-B4</strain>
        <strain evidence="4 7">CWB-B43</strain>
    </source>
</reference>
<dbReference type="CDD" id="cd16892">
    <property type="entry name" value="LT_VirB1-like"/>
    <property type="match status" value="1"/>
</dbReference>
<dbReference type="AlphaFoldDB" id="A0A9D7AF84"/>